<keyword evidence="3" id="KW-1185">Reference proteome</keyword>
<organism evidence="2 3">
    <name type="scientific">Coptotermes formosanus</name>
    <name type="common">Formosan subterranean termite</name>
    <dbReference type="NCBI Taxonomy" id="36987"/>
    <lineage>
        <taxon>Eukaryota</taxon>
        <taxon>Metazoa</taxon>
        <taxon>Ecdysozoa</taxon>
        <taxon>Arthropoda</taxon>
        <taxon>Hexapoda</taxon>
        <taxon>Insecta</taxon>
        <taxon>Pterygota</taxon>
        <taxon>Neoptera</taxon>
        <taxon>Polyneoptera</taxon>
        <taxon>Dictyoptera</taxon>
        <taxon>Blattodea</taxon>
        <taxon>Blattoidea</taxon>
        <taxon>Termitoidae</taxon>
        <taxon>Rhinotermitidae</taxon>
        <taxon>Coptotermes</taxon>
    </lineage>
</organism>
<dbReference type="InterPro" id="IPR011333">
    <property type="entry name" value="SKP1/BTB/POZ_sf"/>
</dbReference>
<gene>
    <name evidence="2" type="ORF">Cfor_01387</name>
</gene>
<accession>A0A6L2PFW5</accession>
<proteinExistence type="predicted"/>
<protein>
    <recommendedName>
        <fullName evidence="1">BTB domain-containing protein</fullName>
    </recommendedName>
</protein>
<dbReference type="AlphaFoldDB" id="A0A6L2PFW5"/>
<reference evidence="3" key="1">
    <citation type="submission" date="2020-01" db="EMBL/GenBank/DDBJ databases">
        <title>Draft genome sequence of the Termite Coptotermes fromosanus.</title>
        <authorList>
            <person name="Itakura S."/>
            <person name="Yosikawa Y."/>
            <person name="Umezawa K."/>
        </authorList>
    </citation>
    <scope>NUCLEOTIDE SEQUENCE [LARGE SCALE GENOMIC DNA]</scope>
</reference>
<comment type="caution">
    <text evidence="2">The sequence shown here is derived from an EMBL/GenBank/DDBJ whole genome shotgun (WGS) entry which is preliminary data.</text>
</comment>
<sequence length="168" mass="18987">MLKECNVCQQVRPSEFKSLLQYIYTARLETHMDTVDDCIRLAVQCQLPLLKEELENMVKKVNSFEYMKPGTSVKTLTLESAELAAELQQDLGVLGMQAVPQELRTWVTGVDLPLMPIVPLFLVDVCFCVCGYKFYCHKVTGSTTEISLGKVFVKLIVQAVFKNSRKCV</sequence>
<dbReference type="Proteomes" id="UP000502823">
    <property type="component" value="Unassembled WGS sequence"/>
</dbReference>
<name>A0A6L2PFW5_COPFO</name>
<dbReference type="InterPro" id="IPR000210">
    <property type="entry name" value="BTB/POZ_dom"/>
</dbReference>
<evidence type="ECO:0000313" key="3">
    <source>
        <dbReference type="Proteomes" id="UP000502823"/>
    </source>
</evidence>
<dbReference type="Pfam" id="PF00651">
    <property type="entry name" value="BTB"/>
    <property type="match status" value="1"/>
</dbReference>
<dbReference type="OrthoDB" id="684045at2759"/>
<feature type="domain" description="BTB" evidence="1">
    <location>
        <begin position="9"/>
        <end position="60"/>
    </location>
</feature>
<dbReference type="InParanoid" id="A0A6L2PFW5"/>
<dbReference type="EMBL" id="BLKM01000127">
    <property type="protein sequence ID" value="GFG29298.1"/>
    <property type="molecule type" value="Genomic_DNA"/>
</dbReference>
<dbReference type="SUPFAM" id="SSF54695">
    <property type="entry name" value="POZ domain"/>
    <property type="match status" value="1"/>
</dbReference>
<evidence type="ECO:0000313" key="2">
    <source>
        <dbReference type="EMBL" id="GFG29298.1"/>
    </source>
</evidence>
<dbReference type="Gene3D" id="3.30.710.10">
    <property type="entry name" value="Potassium Channel Kv1.1, Chain A"/>
    <property type="match status" value="1"/>
</dbReference>
<evidence type="ECO:0000259" key="1">
    <source>
        <dbReference type="Pfam" id="PF00651"/>
    </source>
</evidence>